<keyword evidence="8 10" id="KW-0472">Membrane</keyword>
<feature type="transmembrane region" description="Helical" evidence="10">
    <location>
        <begin position="156"/>
        <end position="175"/>
    </location>
</feature>
<evidence type="ECO:0000256" key="6">
    <source>
        <dbReference type="ARBA" id="ARBA00023053"/>
    </source>
</evidence>
<evidence type="ECO:0000256" key="2">
    <source>
        <dbReference type="ARBA" id="ARBA00022448"/>
    </source>
</evidence>
<feature type="transmembrane region" description="Helical" evidence="10">
    <location>
        <begin position="187"/>
        <end position="203"/>
    </location>
</feature>
<accession>A0A399PD63</accession>
<evidence type="ECO:0000313" key="12">
    <source>
        <dbReference type="EMBL" id="RIJ03742.1"/>
    </source>
</evidence>
<keyword evidence="2" id="KW-0813">Transport</keyword>
<comment type="subcellular location">
    <subcellularLocation>
        <location evidence="1">Cell membrane</location>
        <topology evidence="1">Multi-pass membrane protein</topology>
    </subcellularLocation>
</comment>
<dbReference type="GO" id="GO:0051453">
    <property type="term" value="P:regulation of intracellular pH"/>
    <property type="evidence" value="ECO:0007669"/>
    <property type="project" value="TreeGrafter"/>
</dbReference>
<name>A0A399PD63_9MICO</name>
<keyword evidence="7" id="KW-0406">Ion transport</keyword>
<evidence type="ECO:0000256" key="7">
    <source>
        <dbReference type="ARBA" id="ARBA00023065"/>
    </source>
</evidence>
<feature type="transmembrane region" description="Helical" evidence="10">
    <location>
        <begin position="39"/>
        <end position="60"/>
    </location>
</feature>
<feature type="transmembrane region" description="Helical" evidence="10">
    <location>
        <begin position="66"/>
        <end position="86"/>
    </location>
</feature>
<feature type="domain" description="Cation/H+ exchanger transmembrane" evidence="11">
    <location>
        <begin position="2"/>
        <end position="202"/>
    </location>
</feature>
<dbReference type="GO" id="GO:0015385">
    <property type="term" value="F:sodium:proton antiporter activity"/>
    <property type="evidence" value="ECO:0007669"/>
    <property type="project" value="InterPro"/>
</dbReference>
<keyword evidence="3" id="KW-1003">Cell membrane</keyword>
<protein>
    <submittedName>
        <fullName evidence="12">Na+/H+ antiporter</fullName>
    </submittedName>
</protein>
<feature type="transmembrane region" description="Helical" evidence="10">
    <location>
        <begin position="93"/>
        <end position="112"/>
    </location>
</feature>
<dbReference type="Gene3D" id="6.10.140.1330">
    <property type="match status" value="1"/>
</dbReference>
<gene>
    <name evidence="12" type="ORF">DZF93_17895</name>
</gene>
<reference evidence="12 13" key="1">
    <citation type="submission" date="2018-08" db="EMBL/GenBank/DDBJ databases">
        <title>Genome Sequence of Clavibacter michiganensis Subspecies type strains, and the Atypical Peach-Colored Strains Isolated from Tomato.</title>
        <authorList>
            <person name="Osdaghi E."/>
            <person name="Portier P."/>
            <person name="Briand M."/>
            <person name="Jacques M.-A."/>
        </authorList>
    </citation>
    <scope>NUCLEOTIDE SEQUENCE [LARGE SCALE GENOMIC DNA]</scope>
    <source>
        <strain evidence="12 13">CFBP 6488</strain>
    </source>
</reference>
<dbReference type="AlphaFoldDB" id="A0A399PD63"/>
<keyword evidence="5 10" id="KW-1133">Transmembrane helix</keyword>
<organism evidence="12 13">
    <name type="scientific">Clavibacter michiganensis subsp. insidiosus</name>
    <dbReference type="NCBI Taxonomy" id="33014"/>
    <lineage>
        <taxon>Bacteria</taxon>
        <taxon>Bacillati</taxon>
        <taxon>Actinomycetota</taxon>
        <taxon>Actinomycetes</taxon>
        <taxon>Micrococcales</taxon>
        <taxon>Microbacteriaceae</taxon>
        <taxon>Clavibacter</taxon>
    </lineage>
</organism>
<evidence type="ECO:0000256" key="4">
    <source>
        <dbReference type="ARBA" id="ARBA00022692"/>
    </source>
</evidence>
<dbReference type="GO" id="GO:0098719">
    <property type="term" value="P:sodium ion import across plasma membrane"/>
    <property type="evidence" value="ECO:0007669"/>
    <property type="project" value="TreeGrafter"/>
</dbReference>
<keyword evidence="6" id="KW-0915">Sodium</keyword>
<evidence type="ECO:0000259" key="11">
    <source>
        <dbReference type="Pfam" id="PF00999"/>
    </source>
</evidence>
<dbReference type="InterPro" id="IPR018422">
    <property type="entry name" value="Cation/H_exchanger_CPA1"/>
</dbReference>
<evidence type="ECO:0000256" key="9">
    <source>
        <dbReference type="ARBA" id="ARBA00023201"/>
    </source>
</evidence>
<keyword evidence="4 10" id="KW-0812">Transmembrane</keyword>
<dbReference type="PANTHER" id="PTHR10110">
    <property type="entry name" value="SODIUM/HYDROGEN EXCHANGER"/>
    <property type="match status" value="1"/>
</dbReference>
<feature type="transmembrane region" description="Helical" evidence="10">
    <location>
        <begin position="118"/>
        <end position="135"/>
    </location>
</feature>
<evidence type="ECO:0000256" key="5">
    <source>
        <dbReference type="ARBA" id="ARBA00022989"/>
    </source>
</evidence>
<dbReference type="GO" id="GO:0005886">
    <property type="term" value="C:plasma membrane"/>
    <property type="evidence" value="ECO:0007669"/>
    <property type="project" value="UniProtKB-SubCell"/>
</dbReference>
<sequence length="204" mass="20809">AALALGAVVAPTDAVAVSAVAGRVKLPRRVMSILETESLLNDATALVALNTAIAAIVGAVHPVDVAGGFLVAVVAGVAIGLAVAFLFSAVRRFLRSAVLDTSLSLAIPYVAFIPAQEIGGSGVLAVVAAGLVLGYRSPLIQSPEARIAESVNWRTIQFLLENAVFLLIGLSLAGILRDLPESSLDGWQIAGLAILLLAVLTAAR</sequence>
<feature type="non-terminal residue" evidence="12">
    <location>
        <position position="204"/>
    </location>
</feature>
<dbReference type="PANTHER" id="PTHR10110:SF86">
    <property type="entry name" value="SODIUM_HYDROGEN EXCHANGER 7"/>
    <property type="match status" value="1"/>
</dbReference>
<evidence type="ECO:0000256" key="1">
    <source>
        <dbReference type="ARBA" id="ARBA00004651"/>
    </source>
</evidence>
<evidence type="ECO:0000256" key="10">
    <source>
        <dbReference type="SAM" id="Phobius"/>
    </source>
</evidence>
<dbReference type="EMBL" id="QWEA01001245">
    <property type="protein sequence ID" value="RIJ03742.1"/>
    <property type="molecule type" value="Genomic_DNA"/>
</dbReference>
<dbReference type="Proteomes" id="UP000266634">
    <property type="component" value="Unassembled WGS sequence"/>
</dbReference>
<dbReference type="InterPro" id="IPR006153">
    <property type="entry name" value="Cation/H_exchanger_TM"/>
</dbReference>
<dbReference type="Pfam" id="PF00999">
    <property type="entry name" value="Na_H_Exchanger"/>
    <property type="match status" value="1"/>
</dbReference>
<evidence type="ECO:0000256" key="3">
    <source>
        <dbReference type="ARBA" id="ARBA00022475"/>
    </source>
</evidence>
<keyword evidence="9" id="KW-0739">Sodium transport</keyword>
<dbReference type="GO" id="GO:0015386">
    <property type="term" value="F:potassium:proton antiporter activity"/>
    <property type="evidence" value="ECO:0007669"/>
    <property type="project" value="TreeGrafter"/>
</dbReference>
<evidence type="ECO:0000256" key="8">
    <source>
        <dbReference type="ARBA" id="ARBA00023136"/>
    </source>
</evidence>
<evidence type="ECO:0000313" key="13">
    <source>
        <dbReference type="Proteomes" id="UP000266634"/>
    </source>
</evidence>
<feature type="non-terminal residue" evidence="12">
    <location>
        <position position="1"/>
    </location>
</feature>
<proteinExistence type="predicted"/>
<comment type="caution">
    <text evidence="12">The sequence shown here is derived from an EMBL/GenBank/DDBJ whole genome shotgun (WGS) entry which is preliminary data.</text>
</comment>